<dbReference type="AlphaFoldDB" id="A0ABD3SL18"/>
<dbReference type="Proteomes" id="UP001634393">
    <property type="component" value="Unassembled WGS sequence"/>
</dbReference>
<name>A0ABD3SL18_9LAMI</name>
<evidence type="ECO:0000313" key="2">
    <source>
        <dbReference type="Proteomes" id="UP001634393"/>
    </source>
</evidence>
<dbReference type="EMBL" id="JBJXBP010000006">
    <property type="protein sequence ID" value="KAL3825076.1"/>
    <property type="molecule type" value="Genomic_DNA"/>
</dbReference>
<protein>
    <submittedName>
        <fullName evidence="1">Uncharacterized protein</fullName>
    </submittedName>
</protein>
<accession>A0ABD3SL18</accession>
<reference evidence="1 2" key="1">
    <citation type="submission" date="2024-12" db="EMBL/GenBank/DDBJ databases">
        <title>The unique morphological basis and parallel evolutionary history of personate flowers in Penstemon.</title>
        <authorList>
            <person name="Depatie T.H."/>
            <person name="Wessinger C.A."/>
        </authorList>
    </citation>
    <scope>NUCLEOTIDE SEQUENCE [LARGE SCALE GENOMIC DNA]</scope>
    <source>
        <strain evidence="1">WTNN_2</strain>
        <tissue evidence="1">Leaf</tissue>
    </source>
</reference>
<proteinExistence type="predicted"/>
<comment type="caution">
    <text evidence="1">The sequence shown here is derived from an EMBL/GenBank/DDBJ whole genome shotgun (WGS) entry which is preliminary data.</text>
</comment>
<gene>
    <name evidence="1" type="ORF">ACJIZ3_021105</name>
</gene>
<evidence type="ECO:0000313" key="1">
    <source>
        <dbReference type="EMBL" id="KAL3825076.1"/>
    </source>
</evidence>
<organism evidence="1 2">
    <name type="scientific">Penstemon smallii</name>
    <dbReference type="NCBI Taxonomy" id="265156"/>
    <lineage>
        <taxon>Eukaryota</taxon>
        <taxon>Viridiplantae</taxon>
        <taxon>Streptophyta</taxon>
        <taxon>Embryophyta</taxon>
        <taxon>Tracheophyta</taxon>
        <taxon>Spermatophyta</taxon>
        <taxon>Magnoliopsida</taxon>
        <taxon>eudicotyledons</taxon>
        <taxon>Gunneridae</taxon>
        <taxon>Pentapetalae</taxon>
        <taxon>asterids</taxon>
        <taxon>lamiids</taxon>
        <taxon>Lamiales</taxon>
        <taxon>Plantaginaceae</taxon>
        <taxon>Cheloneae</taxon>
        <taxon>Penstemon</taxon>
    </lineage>
</organism>
<keyword evidence="2" id="KW-1185">Reference proteome</keyword>
<sequence length="47" mass="5319">MHFRDDLKLEAFSYVVVPREEGMTDVITIMGGEGCVKIKRGYSIVNN</sequence>